<dbReference type="EMBL" id="SULG01000081">
    <property type="protein sequence ID" value="TLD40765.1"/>
    <property type="molecule type" value="Genomic_DNA"/>
</dbReference>
<dbReference type="AlphaFoldDB" id="A0A533Q825"/>
<accession>A0A533Q825</accession>
<dbReference type="Proteomes" id="UP000319783">
    <property type="component" value="Unassembled WGS sequence"/>
</dbReference>
<evidence type="ECO:0000313" key="2">
    <source>
        <dbReference type="Proteomes" id="UP000319783"/>
    </source>
</evidence>
<gene>
    <name evidence="1" type="ORF">JETT_2956</name>
</gene>
<reference evidence="1 2" key="1">
    <citation type="submission" date="2019-04" db="EMBL/GenBank/DDBJ databases">
        <title>Genome of a novel bacterium Candidatus Jettenia ecosi reconstructed from metagenome of an anammox bioreactor.</title>
        <authorList>
            <person name="Mardanov A.V."/>
            <person name="Beletsky A.V."/>
            <person name="Ravin N.V."/>
            <person name="Botchkova E.A."/>
            <person name="Litti Y.V."/>
            <person name="Nozhevnikova A.N."/>
        </authorList>
    </citation>
    <scope>NUCLEOTIDE SEQUENCE [LARGE SCALE GENOMIC DNA]</scope>
    <source>
        <strain evidence="1">J2</strain>
    </source>
</reference>
<organism evidence="1 2">
    <name type="scientific">Candidatus Jettenia ecosi</name>
    <dbReference type="NCBI Taxonomy" id="2494326"/>
    <lineage>
        <taxon>Bacteria</taxon>
        <taxon>Pseudomonadati</taxon>
        <taxon>Planctomycetota</taxon>
        <taxon>Candidatus Brocadiia</taxon>
        <taxon>Candidatus Brocadiales</taxon>
        <taxon>Candidatus Brocadiaceae</taxon>
        <taxon>Candidatus Jettenia</taxon>
    </lineage>
</organism>
<comment type="caution">
    <text evidence="1">The sequence shown here is derived from an EMBL/GenBank/DDBJ whole genome shotgun (WGS) entry which is preliminary data.</text>
</comment>
<sequence>MLSGKAIVPPYMKLNIPQFNPEGMISQYRYPMSPLRGLKSFLCFFL</sequence>
<proteinExistence type="predicted"/>
<name>A0A533Q825_9BACT</name>
<protein>
    <submittedName>
        <fullName evidence="1">Uncharacterized protein</fullName>
    </submittedName>
</protein>
<evidence type="ECO:0000313" key="1">
    <source>
        <dbReference type="EMBL" id="TLD40765.1"/>
    </source>
</evidence>